<dbReference type="InterPro" id="IPR053019">
    <property type="entry name" value="GATA_zinc_finger"/>
</dbReference>
<feature type="region of interest" description="Disordered" evidence="1">
    <location>
        <begin position="460"/>
        <end position="609"/>
    </location>
</feature>
<gene>
    <name evidence="2" type="ORF">M9Y10_022707</name>
</gene>
<dbReference type="PANTHER" id="PTHR23353:SF23">
    <property type="entry name" value="PROTEIN HAIRLESS"/>
    <property type="match status" value="1"/>
</dbReference>
<comment type="caution">
    <text evidence="2">The sequence shown here is derived from an EMBL/GenBank/DDBJ whole genome shotgun (WGS) entry which is preliminary data.</text>
</comment>
<feature type="compositionally biased region" description="Low complexity" evidence="1">
    <location>
        <begin position="595"/>
        <end position="609"/>
    </location>
</feature>
<dbReference type="EMBL" id="JAPFFF010000003">
    <property type="protein sequence ID" value="KAK8894272.1"/>
    <property type="molecule type" value="Genomic_DNA"/>
</dbReference>
<dbReference type="Proteomes" id="UP001470230">
    <property type="component" value="Unassembled WGS sequence"/>
</dbReference>
<feature type="compositionally biased region" description="Low complexity" evidence="1">
    <location>
        <begin position="464"/>
        <end position="555"/>
    </location>
</feature>
<evidence type="ECO:0000256" key="1">
    <source>
        <dbReference type="SAM" id="MobiDB-lite"/>
    </source>
</evidence>
<keyword evidence="3" id="KW-1185">Reference proteome</keyword>
<proteinExistence type="predicted"/>
<protein>
    <recommendedName>
        <fullName evidence="4">HECT domain-containing protein</fullName>
    </recommendedName>
</protein>
<accession>A0ABR2KUZ9</accession>
<evidence type="ECO:0000313" key="2">
    <source>
        <dbReference type="EMBL" id="KAK8894272.1"/>
    </source>
</evidence>
<dbReference type="PANTHER" id="PTHR23353">
    <property type="entry name" value="RAB-GAP/TBC-RELATED"/>
    <property type="match status" value="1"/>
</dbReference>
<evidence type="ECO:0000313" key="3">
    <source>
        <dbReference type="Proteomes" id="UP001470230"/>
    </source>
</evidence>
<feature type="compositionally biased region" description="Polar residues" evidence="1">
    <location>
        <begin position="560"/>
        <end position="588"/>
    </location>
</feature>
<reference evidence="2 3" key="1">
    <citation type="submission" date="2024-04" db="EMBL/GenBank/DDBJ databases">
        <title>Tritrichomonas musculus Genome.</title>
        <authorList>
            <person name="Alves-Ferreira E."/>
            <person name="Grigg M."/>
            <person name="Lorenzi H."/>
            <person name="Galac M."/>
        </authorList>
    </citation>
    <scope>NUCLEOTIDE SEQUENCE [LARGE SCALE GENOMIC DNA]</scope>
    <source>
        <strain evidence="2 3">EAF2021</strain>
    </source>
</reference>
<sequence length="2082" mass="239563">MLHSRESSIREIIRHICINQERFTFIFSSLLEESDYVNLLKSLCQSSPPKIFTTTKIYPNEVYFQYSANILLSKENIEEGIDLQSFYVYELKKLGKLWSGELFQALTSNTSQFPLTRLYFNLSFLLKKKMPLFRSIKSLFWELLHKFQNSDLVKTFGMTIFEMDDQIDIDILSSYDIIKNVTNQNISTFLQIPAVLTTEKSSKLIQSLLSCSEPFPGYSKLFKEPNILTLINDSIVKRSHFIENILKVGLSYNCNLSKLISLTESCCCSEFLPFYFILSDGQINDQPIEELSKLDDSHAFHIFKRFYGDRKITDFFRINLGKIVPIEKLFDESLVYLLKPVLFENIDIDSIINLSNQFFYTISDKDRDIDFDFYFGFRVICLILNNNYIYKNKEKNNDYFNNYHRIREIKLLISRIKSKKMIIEIFSALFTKNRQTNKFVCPFDVAEAIITYIATSFSSSQQQNENNKNESNVSLNSNKNESNVSLNSNKNESNVSLNSNKNESNVSLNSNKNESNVSLNSNKNESNVSLNSNKNESNVSLNSNKNESNVSLNSNKNERNVSLNSNRNEGNVSLNSNKNESNTSLNSNKNERNVSLNSNKNESNSLLNSGANESYNSLNDSFSIDRIESSSSMNDGLCDCVRHFESENEYDRVCADVFARALIHLKLGKLLISTKSRRKKNTELISSSSAGKIDSGSIEPCLMTPADIISQLLTRGEFDKASDAASDISSKLPHLGAICEVARAVQMTKRFSYSPILTSESRDIFNIEYCMSTNVDSDYVIEHCIESNEDELNCELKKIINKRKGKSLIELFSVIQKVPTFSLTSQILNDGKLNLENIGDVYDSVLEKSGKTVEAGCHLTNFLNFVKKFDDHFEIFEVEELIDYAIEKVDSWEEIERIFGSNCLDGILPIIGNLKNKEKFIHLVDQKSHIISTSLCSILSIPRESSENHNNRILNNLYLENTNQMEFKYPDLLKSNKEVKATKNTFDIIYLNGDEDNESSKKIKFNKENIFNIKIDNDRIEELNFVRSSIQSILSNNVDSQAEKISQLIDFRLMNDDLLIFRCINVIMDKISFHDFLDIFPEFRTIEFEGIKSARSTPDVVLDELIQDEKVTTAIDFSGTFNAKEILIEKLVEKVEELKKINEKEVTVFVNLWNEVSSEIFERLPKKSYMNINSQIELLRNENTPVNEEHPELPVLEQYPYLNFDNDLLSIFDEKISRTVEESNFCRDFFSQNEEDLHFYDEDSRSFYFYHFTSLARNDVFKVIDEYANLYLPHFKHLNTIVQKLGNVLFNIVNTIIVRSNLGEIIAIKILEKILYLLRSIKYSLIKILSNSVNSSGVSPSAGSASLRRGSFTSSSEVEVVPMLSFPFEREIKLIECLHQFSELTVYNHFNIEYTFSNFQNSDSKSQPFPSEFFILVCDQLDFTDLLQKFASLWEFDITELQITRIENCYELGQFSKATQLLKTLGQTVSTATFSPLNSPSSKSSFGSTRYGSLSAEQKERLRKRLEKAVFFDVGDAILHKKMEKIKNCNIEEDVCIEIEVEDYLCIKNNYKRINNLMKTVRSSNHKDEFGHNRNFSLNNISNFGGGRDVPYSLRNSRSIDSIPSDRELLRKKGKVNLLSNENVIRFDDIIQISKLKYGNSKDDYPFFDETVLNEFTSNFYCPSEKIWINSIAGNFSESFRIFYTDLSRSQRVAQVVLIQIFFSALNSFKYDDLFVYLNNVKYIKKTDNDNFYNFNKLLFTDVSNSLKKMKMYVVLCDFLERLYQFEGIITIIIDIINDDESWEELLQHLNILVDTIQKELSKRSAETINNEDDLSNVARKNNDCIYSDIELTLLFSKVGVLNNFTRLCIDHKISYPSKEGPNIHSNDKNQNLFKIKNLSILKIKNDHASYASLLAAIEEMAVISLYFEKFNLAFQIIDLARSCNPKKMSLNQHEQRGSFMSIEDSNSDSFVIDESSFILFKVCDNLVDKLNVTHHPLSQYFEKMYQRLDTNSYAILSLALSKVIFGKAISSRDVPIFIEANVHGMKLQANILIELGLLNDAFRIAIKANDVGLIKKLEKQASVYGNASVRSGCHRFLELKV</sequence>
<organism evidence="2 3">
    <name type="scientific">Tritrichomonas musculus</name>
    <dbReference type="NCBI Taxonomy" id="1915356"/>
    <lineage>
        <taxon>Eukaryota</taxon>
        <taxon>Metamonada</taxon>
        <taxon>Parabasalia</taxon>
        <taxon>Tritrichomonadida</taxon>
        <taxon>Tritrichomonadidae</taxon>
        <taxon>Tritrichomonas</taxon>
    </lineage>
</organism>
<name>A0ABR2KUZ9_9EUKA</name>
<evidence type="ECO:0008006" key="4">
    <source>
        <dbReference type="Google" id="ProtNLM"/>
    </source>
</evidence>